<organism evidence="3 4">
    <name type="scientific">Suillus placidus</name>
    <dbReference type="NCBI Taxonomy" id="48579"/>
    <lineage>
        <taxon>Eukaryota</taxon>
        <taxon>Fungi</taxon>
        <taxon>Dikarya</taxon>
        <taxon>Basidiomycota</taxon>
        <taxon>Agaricomycotina</taxon>
        <taxon>Agaricomycetes</taxon>
        <taxon>Agaricomycetidae</taxon>
        <taxon>Boletales</taxon>
        <taxon>Suillineae</taxon>
        <taxon>Suillaceae</taxon>
        <taxon>Suillus</taxon>
    </lineage>
</organism>
<accession>A0A9P6ZRL8</accession>
<comment type="caution">
    <text evidence="3">The sequence shown here is derived from an EMBL/GenBank/DDBJ whole genome shotgun (WGS) entry which is preliminary data.</text>
</comment>
<dbReference type="PANTHER" id="PTHR13037">
    <property type="entry name" value="FORMIN"/>
    <property type="match status" value="1"/>
</dbReference>
<keyword evidence="4" id="KW-1185">Reference proteome</keyword>
<feature type="compositionally biased region" description="Acidic residues" evidence="2">
    <location>
        <begin position="842"/>
        <end position="853"/>
    </location>
</feature>
<dbReference type="Proteomes" id="UP000714275">
    <property type="component" value="Unassembled WGS sequence"/>
</dbReference>
<reference evidence="3" key="1">
    <citation type="journal article" date="2020" name="New Phytol.">
        <title>Comparative genomics reveals dynamic genome evolution in host specialist ectomycorrhizal fungi.</title>
        <authorList>
            <person name="Lofgren L.A."/>
            <person name="Nguyen N.H."/>
            <person name="Vilgalys R."/>
            <person name="Ruytinx J."/>
            <person name="Liao H.L."/>
            <person name="Branco S."/>
            <person name="Kuo A."/>
            <person name="LaButti K."/>
            <person name="Lipzen A."/>
            <person name="Andreopoulos W."/>
            <person name="Pangilinan J."/>
            <person name="Riley R."/>
            <person name="Hundley H."/>
            <person name="Na H."/>
            <person name="Barry K."/>
            <person name="Grigoriev I.V."/>
            <person name="Stajich J.E."/>
            <person name="Kennedy P.G."/>
        </authorList>
    </citation>
    <scope>NUCLEOTIDE SEQUENCE</scope>
    <source>
        <strain evidence="3">DOB743</strain>
    </source>
</reference>
<dbReference type="AlphaFoldDB" id="A0A9P6ZRL8"/>
<feature type="region of interest" description="Disordered" evidence="2">
    <location>
        <begin position="815"/>
        <end position="855"/>
    </location>
</feature>
<evidence type="ECO:0000256" key="1">
    <source>
        <dbReference type="ARBA" id="ARBA00022581"/>
    </source>
</evidence>
<sequence>MRAPYAPPAIRQWVQAQENQPQSHDIDCQRFANRRGIRHDNKENLSSDKALHEHFCLNKDDRELAFHEGMSDVKDAAIGMGRIADILFIVFGLRPEWDPTRPMHASDVQVEVVTSRQFEQFPHFKCIASKLQDIFMQELSVAHIWNFRERLNQVTPGPGYVLDPLTRQLMTGNVRLAAGQTIPNLSASTPTRTPQRPPRSQTSNLTQSVSAPPSRPYPPAPATSTRTVPPSCPYPPVPATSTRTAPPSRPYPPAPATSTHTAPPSRPYPPAPATPTRYHDHTVPPTAPPSRPHPPAPATLTQYRASRVVVVDSDSSESESNSDSDHSDHGSPPIRQLTPAHQPTITPHQLTSTSAQSLTPAHQSTNARELSSTCQPTTTARIARQPVLPRPSWIVTPPGSPSVAFTGDIHPPEYYINPDVSLFNFTQPVQDFLRGQHASAAMLCKVNATLDYGMDCWVTCFQEAGLSFEDASSLRTLIVQGLSHADLQVVLAGGLMSKKKKVVRTNEQCKLSKANSEAMWDDIAAEQTFYLNTIKRLAKKYHTSPEWMSGQMYLGGKLQKKNCNVCVFNAVVSDKIRELRENVLLDSGEYVGRDILAQVTREVSKSGEWKMLSTEEKEELLEHIQDGKDSKAAKKVTGLKKRTGCNLMWILTRGKVGDIFPPAVMPPSPSKQHFFIFGRQQWSLSVTSGRKSVDLKAEIREMIRVGMHEILTKERGVSEDDVPAMTYTAYEGFVVKWGVELVGWTEGQVTNPGNITSSIALARLHAALKNHDCDWRVLSADEWEVKKDAHQQQISNGDIKQRAMRSDKGSLAKAAVKSSAVVGDTDEEDKEDIEDQRHADEWDNMPDAADDSSEALPDSLAWALLPSGNTELRLPPFDKEMAQDRDPRSFDSTSDGPLDLSVIGAQADTLLEHLAHTIPLDQLPFYVLP</sequence>
<feature type="compositionally biased region" description="Polar residues" evidence="2">
    <location>
        <begin position="339"/>
        <end position="380"/>
    </location>
</feature>
<keyword evidence="1" id="KW-0945">Host-virus interaction</keyword>
<proteinExistence type="predicted"/>
<feature type="compositionally biased region" description="Low complexity" evidence="2">
    <location>
        <begin position="188"/>
        <end position="203"/>
    </location>
</feature>
<evidence type="ECO:0000313" key="3">
    <source>
        <dbReference type="EMBL" id="KAG1774965.1"/>
    </source>
</evidence>
<evidence type="ECO:0000313" key="4">
    <source>
        <dbReference type="Proteomes" id="UP000714275"/>
    </source>
</evidence>
<evidence type="ECO:0000256" key="2">
    <source>
        <dbReference type="SAM" id="MobiDB-lite"/>
    </source>
</evidence>
<name>A0A9P6ZRL8_9AGAM</name>
<feature type="compositionally biased region" description="Acidic residues" evidence="2">
    <location>
        <begin position="824"/>
        <end position="834"/>
    </location>
</feature>
<feature type="region of interest" description="Disordered" evidence="2">
    <location>
        <begin position="180"/>
        <end position="382"/>
    </location>
</feature>
<gene>
    <name evidence="3" type="ORF">EV702DRAFT_1047287</name>
</gene>
<dbReference type="OrthoDB" id="2691608at2759"/>
<protein>
    <submittedName>
        <fullName evidence="3">Uncharacterized protein</fullName>
    </submittedName>
</protein>
<feature type="compositionally biased region" description="Pro residues" evidence="2">
    <location>
        <begin position="264"/>
        <end position="273"/>
    </location>
</feature>
<dbReference type="PANTHER" id="PTHR13037:SF24">
    <property type="entry name" value="POLYCOMB PROTEIN PCL-RELATED"/>
    <property type="match status" value="1"/>
</dbReference>
<dbReference type="EMBL" id="JABBWD010000037">
    <property type="protein sequence ID" value="KAG1774965.1"/>
    <property type="molecule type" value="Genomic_DNA"/>
</dbReference>
<feature type="compositionally biased region" description="Pro residues" evidence="2">
    <location>
        <begin position="285"/>
        <end position="297"/>
    </location>
</feature>